<dbReference type="RefSeq" id="WP_245939323.1">
    <property type="nucleotide sequence ID" value="NZ_FZOF01000041.1"/>
</dbReference>
<proteinExistence type="predicted"/>
<evidence type="ECO:0000256" key="1">
    <source>
        <dbReference type="ARBA" id="ARBA00022527"/>
    </source>
</evidence>
<feature type="region of interest" description="Disordered" evidence="2">
    <location>
        <begin position="1"/>
        <end position="34"/>
    </location>
</feature>
<keyword evidence="5" id="KW-1185">Reference proteome</keyword>
<dbReference type="PANTHER" id="PTHR35526:SF3">
    <property type="entry name" value="ANTI-SIGMA-F FACTOR RSBW"/>
    <property type="match status" value="1"/>
</dbReference>
<dbReference type="CDD" id="cd16936">
    <property type="entry name" value="HATPase_RsbW-like"/>
    <property type="match status" value="1"/>
</dbReference>
<dbReference type="Pfam" id="PF13581">
    <property type="entry name" value="HATPase_c_2"/>
    <property type="match status" value="1"/>
</dbReference>
<evidence type="ECO:0000313" key="4">
    <source>
        <dbReference type="EMBL" id="SNT56244.1"/>
    </source>
</evidence>
<dbReference type="Proteomes" id="UP000198280">
    <property type="component" value="Unassembled WGS sequence"/>
</dbReference>
<dbReference type="Gene3D" id="3.30.565.10">
    <property type="entry name" value="Histidine kinase-like ATPase, C-terminal domain"/>
    <property type="match status" value="1"/>
</dbReference>
<organism evidence="4 5">
    <name type="scientific">Actinacidiphila glaucinigra</name>
    <dbReference type="NCBI Taxonomy" id="235986"/>
    <lineage>
        <taxon>Bacteria</taxon>
        <taxon>Bacillati</taxon>
        <taxon>Actinomycetota</taxon>
        <taxon>Actinomycetes</taxon>
        <taxon>Kitasatosporales</taxon>
        <taxon>Streptomycetaceae</taxon>
        <taxon>Actinacidiphila</taxon>
    </lineage>
</organism>
<name>A0A239NPF0_9ACTN</name>
<accession>A0A239NPF0</accession>
<dbReference type="AlphaFoldDB" id="A0A239NPF0"/>
<reference evidence="4 5" key="1">
    <citation type="submission" date="2017-06" db="EMBL/GenBank/DDBJ databases">
        <authorList>
            <person name="Kim H.J."/>
            <person name="Triplett B.A."/>
        </authorList>
    </citation>
    <scope>NUCLEOTIDE SEQUENCE [LARGE SCALE GENOMIC DNA]</scope>
    <source>
        <strain evidence="4 5">CGMCC 4.1858</strain>
    </source>
</reference>
<dbReference type="SUPFAM" id="SSF55874">
    <property type="entry name" value="ATPase domain of HSP90 chaperone/DNA topoisomerase II/histidine kinase"/>
    <property type="match status" value="1"/>
</dbReference>
<feature type="domain" description="Histidine kinase/HSP90-like ATPase" evidence="3">
    <location>
        <begin position="56"/>
        <end position="175"/>
    </location>
</feature>
<evidence type="ECO:0000256" key="2">
    <source>
        <dbReference type="SAM" id="MobiDB-lite"/>
    </source>
</evidence>
<feature type="compositionally biased region" description="Polar residues" evidence="2">
    <location>
        <begin position="1"/>
        <end position="10"/>
    </location>
</feature>
<keyword evidence="4" id="KW-0808">Transferase</keyword>
<dbReference type="PANTHER" id="PTHR35526">
    <property type="entry name" value="ANTI-SIGMA-F FACTOR RSBW-RELATED"/>
    <property type="match status" value="1"/>
</dbReference>
<dbReference type="GO" id="GO:0004674">
    <property type="term" value="F:protein serine/threonine kinase activity"/>
    <property type="evidence" value="ECO:0007669"/>
    <property type="project" value="UniProtKB-KW"/>
</dbReference>
<protein>
    <submittedName>
        <fullName evidence="4">Histidine kinase-like ATPase domain-containing protein</fullName>
    </submittedName>
</protein>
<dbReference type="InterPro" id="IPR050267">
    <property type="entry name" value="Anti-sigma-factor_SerPK"/>
</dbReference>
<sequence length="181" mass="19499">MTAHATTTLNRGGEIDNPLPHQSPPPISHGTLTPPTAPDWGLALGISTTDFTARAFTSDPRSLKEVRLFVQKTIHAWGLEAFIDDLILVVNELTTNAVRHALTSDDETHVNAWLGMTRTAGSVVCAVTDPSSLPPRPQPRQDLAQKGRGLLIVDALTSQWGYAHTQPAGKTVWARITAKGL</sequence>
<dbReference type="EMBL" id="FZOF01000041">
    <property type="protein sequence ID" value="SNT56244.1"/>
    <property type="molecule type" value="Genomic_DNA"/>
</dbReference>
<gene>
    <name evidence="4" type="ORF">SAMN05216252_14128</name>
</gene>
<dbReference type="InterPro" id="IPR036890">
    <property type="entry name" value="HATPase_C_sf"/>
</dbReference>
<keyword evidence="4" id="KW-0418">Kinase</keyword>
<keyword evidence="1" id="KW-0723">Serine/threonine-protein kinase</keyword>
<dbReference type="InterPro" id="IPR003594">
    <property type="entry name" value="HATPase_dom"/>
</dbReference>
<evidence type="ECO:0000313" key="5">
    <source>
        <dbReference type="Proteomes" id="UP000198280"/>
    </source>
</evidence>
<evidence type="ECO:0000259" key="3">
    <source>
        <dbReference type="Pfam" id="PF13581"/>
    </source>
</evidence>